<comment type="caution">
    <text evidence="1">The sequence shown here is derived from an EMBL/GenBank/DDBJ whole genome shotgun (WGS) entry which is preliminary data.</text>
</comment>
<evidence type="ECO:0000313" key="1">
    <source>
        <dbReference type="EMBL" id="KHD86767.1"/>
    </source>
</evidence>
<evidence type="ECO:0008006" key="3">
    <source>
        <dbReference type="Google" id="ProtNLM"/>
    </source>
</evidence>
<evidence type="ECO:0000313" key="2">
    <source>
        <dbReference type="Proteomes" id="UP000030588"/>
    </source>
</evidence>
<protein>
    <recommendedName>
        <fullName evidence="3">DUF2197 domain-containing protein</fullName>
    </recommendedName>
</protein>
<gene>
    <name evidence="1" type="ORF">NG54_01550</name>
</gene>
<organism evidence="1 2">
    <name type="scientific">Heyndrickxia ginsengihumi</name>
    <dbReference type="NCBI Taxonomy" id="363870"/>
    <lineage>
        <taxon>Bacteria</taxon>
        <taxon>Bacillati</taxon>
        <taxon>Bacillota</taxon>
        <taxon>Bacilli</taxon>
        <taxon>Bacillales</taxon>
        <taxon>Bacillaceae</taxon>
        <taxon>Heyndrickxia</taxon>
    </lineage>
</organism>
<accession>A0A0A6Y3D0</accession>
<proteinExistence type="predicted"/>
<dbReference type="AlphaFoldDB" id="A0A0A6Y3D0"/>
<name>A0A0A6Y3D0_9BACI</name>
<dbReference type="EMBL" id="JRUN01000002">
    <property type="protein sequence ID" value="KHD86767.1"/>
    <property type="molecule type" value="Genomic_DNA"/>
</dbReference>
<dbReference type="Proteomes" id="UP000030588">
    <property type="component" value="Unassembled WGS sequence"/>
</dbReference>
<reference evidence="1 2" key="1">
    <citation type="submission" date="2014-10" db="EMBL/GenBank/DDBJ databases">
        <title>Draft genome of phytase producing Bacillus ginsengihumi strain M2.11.</title>
        <authorList>
            <person name="Toymentseva A."/>
            <person name="Boulygina E.A."/>
            <person name="Kazakov S.V."/>
            <person name="Kayumov I."/>
            <person name="Suleimanova A.D."/>
            <person name="Mardanova A.M."/>
            <person name="Maria S.N."/>
            <person name="Sergey M.Y."/>
            <person name="Sharipova M.R."/>
        </authorList>
    </citation>
    <scope>NUCLEOTIDE SEQUENCE [LARGE SCALE GENOMIC DNA]</scope>
    <source>
        <strain evidence="1 2">M2.11</strain>
    </source>
</reference>
<sequence length="63" mass="7512">MSYYVTCSSCVKKFELSEENYQYKLYKQGKTKYYLCEQCNDNIRFSAIKHLFGKGNISFIDNQ</sequence>